<evidence type="ECO:0000313" key="4">
    <source>
        <dbReference type="EMBL" id="MBT1695802.1"/>
    </source>
</evidence>
<accession>A0AAP2DIW0</accession>
<gene>
    <name evidence="4" type="ORF">KK083_02860</name>
</gene>
<dbReference type="InterPro" id="IPR003140">
    <property type="entry name" value="PLipase/COase/thioEstase"/>
</dbReference>
<dbReference type="EMBL" id="JAHESF010000002">
    <property type="protein sequence ID" value="MBT1695802.1"/>
    <property type="molecule type" value="Genomic_DNA"/>
</dbReference>
<feature type="domain" description="Phospholipase/carboxylesterase/thioesterase" evidence="3">
    <location>
        <begin position="49"/>
        <end position="235"/>
    </location>
</feature>
<dbReference type="InterPro" id="IPR050955">
    <property type="entry name" value="Plant_Biomass_Hydrol_Est"/>
</dbReference>
<evidence type="ECO:0000313" key="5">
    <source>
        <dbReference type="Proteomes" id="UP001319200"/>
    </source>
</evidence>
<proteinExistence type="predicted"/>
<evidence type="ECO:0000256" key="1">
    <source>
        <dbReference type="ARBA" id="ARBA00022729"/>
    </source>
</evidence>
<organism evidence="4 5">
    <name type="scientific">Chryseosolibacter histidini</name>
    <dbReference type="NCBI Taxonomy" id="2782349"/>
    <lineage>
        <taxon>Bacteria</taxon>
        <taxon>Pseudomonadati</taxon>
        <taxon>Bacteroidota</taxon>
        <taxon>Cytophagia</taxon>
        <taxon>Cytophagales</taxon>
        <taxon>Chryseotaleaceae</taxon>
        <taxon>Chryseosolibacter</taxon>
    </lineage>
</organism>
<keyword evidence="1 2" id="KW-0732">Signal</keyword>
<reference evidence="4 5" key="1">
    <citation type="submission" date="2021-05" db="EMBL/GenBank/DDBJ databases">
        <title>A Polyphasic approach of four new species of the genus Ohtaekwangia: Ohtaekwangia histidinii sp. nov., Ohtaekwangia cretensis sp. nov., Ohtaekwangia indiensis sp. nov., Ohtaekwangia reichenbachii sp. nov. from diverse environment.</title>
        <authorList>
            <person name="Octaviana S."/>
        </authorList>
    </citation>
    <scope>NUCLEOTIDE SEQUENCE [LARGE SCALE GENOMIC DNA]</scope>
    <source>
        <strain evidence="4 5">PWU4</strain>
    </source>
</reference>
<name>A0AAP2DIW0_9BACT</name>
<feature type="chain" id="PRO_5042960887" evidence="2">
    <location>
        <begin position="21"/>
        <end position="259"/>
    </location>
</feature>
<dbReference type="GO" id="GO:0016787">
    <property type="term" value="F:hydrolase activity"/>
    <property type="evidence" value="ECO:0007669"/>
    <property type="project" value="InterPro"/>
</dbReference>
<dbReference type="AlphaFoldDB" id="A0AAP2DIW0"/>
<evidence type="ECO:0000256" key="2">
    <source>
        <dbReference type="SAM" id="SignalP"/>
    </source>
</evidence>
<dbReference type="RefSeq" id="WP_254160483.1">
    <property type="nucleotide sequence ID" value="NZ_JAHESF010000002.1"/>
</dbReference>
<comment type="caution">
    <text evidence="4">The sequence shown here is derived from an EMBL/GenBank/DDBJ whole genome shotgun (WGS) entry which is preliminary data.</text>
</comment>
<sequence>MRQFLLTPLCFFLFLTSLRAQNSTLFDKLIYTDRKDSLPYRLLKPVNPGAKELFPLVIFLHGSGERGSDNEAQLKHIANLFLDPKYRGKYPCYVLAPQCPKGQLWAQQNRDGSISKEPTTPMKLLITLIDSVTSEFPIDPSRIYITGLSMGGYGTWDLIARYPHKFAAAVPVCGGGDEQTASRIKHIPVWAFHGAKDTIVAPKQSRAMIKALQNVGAAPGYTEYPDIAHTSWIQAYQEPHLLPWLFNQKIDAPSSKLRD</sequence>
<dbReference type="SUPFAM" id="SSF53474">
    <property type="entry name" value="alpha/beta-Hydrolases"/>
    <property type="match status" value="1"/>
</dbReference>
<protein>
    <submittedName>
        <fullName evidence="4">Prolyl oligopeptidase family serine peptidase</fullName>
    </submittedName>
</protein>
<dbReference type="Gene3D" id="3.40.50.1820">
    <property type="entry name" value="alpha/beta hydrolase"/>
    <property type="match status" value="1"/>
</dbReference>
<evidence type="ECO:0000259" key="3">
    <source>
        <dbReference type="Pfam" id="PF02230"/>
    </source>
</evidence>
<dbReference type="PANTHER" id="PTHR43037:SF1">
    <property type="entry name" value="BLL1128 PROTEIN"/>
    <property type="match status" value="1"/>
</dbReference>
<keyword evidence="5" id="KW-1185">Reference proteome</keyword>
<dbReference type="Proteomes" id="UP001319200">
    <property type="component" value="Unassembled WGS sequence"/>
</dbReference>
<dbReference type="Pfam" id="PF02230">
    <property type="entry name" value="Abhydrolase_2"/>
    <property type="match status" value="1"/>
</dbReference>
<feature type="signal peptide" evidence="2">
    <location>
        <begin position="1"/>
        <end position="20"/>
    </location>
</feature>
<dbReference type="InterPro" id="IPR029058">
    <property type="entry name" value="AB_hydrolase_fold"/>
</dbReference>
<dbReference type="PANTHER" id="PTHR43037">
    <property type="entry name" value="UNNAMED PRODUCT-RELATED"/>
    <property type="match status" value="1"/>
</dbReference>